<name>A0A9D4QTS0_DREPO</name>
<dbReference type="InterPro" id="IPR002110">
    <property type="entry name" value="Ankyrin_rpt"/>
</dbReference>
<protein>
    <submittedName>
        <fullName evidence="2">Uncharacterized protein</fullName>
    </submittedName>
</protein>
<comment type="caution">
    <text evidence="2">The sequence shown here is derived from an EMBL/GenBank/DDBJ whole genome shotgun (WGS) entry which is preliminary data.</text>
</comment>
<dbReference type="Proteomes" id="UP000828390">
    <property type="component" value="Unassembled WGS sequence"/>
</dbReference>
<dbReference type="AlphaFoldDB" id="A0A9D4QTS0"/>
<sequence>MSLRKLKLFKIIKTGTTEAILVALMDYLKSGKDPNIRDDVTGGTLLHLIIENGDRFITGQTVSGVYMLVCKDIDIDAQDNAGETGLHKALRINGGFRIIMALMRCGADCSLTNNDGLTAEAVLLKEKPSGWEENLHWFNKFKPGLWCALNCENPDRKLVESLLKNWCRVTTVKNGKVTTMKILAENDVKKRDLLQLLEKYENTNELALATTAGMGFIVRMWVKQGIINNMDVNTKDFCYQYHWRDTPVSPRPLLAASWESNSFEAVDVIMELNPDTRVLWSMDVDTKNPPKPVFFQLFCGLGAPYDEKLTTRVLRGSDLSARDRLGQTILHLAIDTNQSESVVKCLLNNRVNIAARDCQGRTARDLAEKNNCPRYTRLIDEHVIKLVKDKKFEDLEKLILHNYDHVLDLCEGKKTLTEIAKKTGARNIHDLVRYTAPIQACVKRVFQAVDEGSADDLKKLLGSKRYSEARDRCGRSVLHRAILKRHVNVIMYILDEYPDLINSRDSLDRTPLHYANLFLDNRDVMNKIVKGGARSDLHDAFGMTADEFQKDKCGNQKYLMLQRDITEFDLNVYLSETDFETTFRKAIESGDLETVKSLVTGLKSIGDVSRYSVILFDCLDKRAVEIAEFLILNGFETNVYKQYTECNPNDPMCAMQECGHCTTSLYERAQELKLDDISRMIVAASNGRLTIQKTEKVSLPNYGIV</sequence>
<evidence type="ECO:0000313" key="3">
    <source>
        <dbReference type="Proteomes" id="UP000828390"/>
    </source>
</evidence>
<dbReference type="InterPro" id="IPR036770">
    <property type="entry name" value="Ankyrin_rpt-contain_sf"/>
</dbReference>
<accession>A0A9D4QTS0</accession>
<dbReference type="SUPFAM" id="SSF48403">
    <property type="entry name" value="Ankyrin repeat"/>
    <property type="match status" value="2"/>
</dbReference>
<reference evidence="2" key="2">
    <citation type="submission" date="2020-11" db="EMBL/GenBank/DDBJ databases">
        <authorList>
            <person name="McCartney M.A."/>
            <person name="Auch B."/>
            <person name="Kono T."/>
            <person name="Mallez S."/>
            <person name="Becker A."/>
            <person name="Gohl D.M."/>
            <person name="Silverstein K.A.T."/>
            <person name="Koren S."/>
            <person name="Bechman K.B."/>
            <person name="Herman A."/>
            <person name="Abrahante J.E."/>
            <person name="Garbe J."/>
        </authorList>
    </citation>
    <scope>NUCLEOTIDE SEQUENCE</scope>
    <source>
        <strain evidence="2">Duluth1</strain>
        <tissue evidence="2">Whole animal</tissue>
    </source>
</reference>
<dbReference type="Pfam" id="PF12796">
    <property type="entry name" value="Ank_2"/>
    <property type="match status" value="1"/>
</dbReference>
<dbReference type="Pfam" id="PF00023">
    <property type="entry name" value="Ank"/>
    <property type="match status" value="1"/>
</dbReference>
<dbReference type="Gene3D" id="1.25.40.20">
    <property type="entry name" value="Ankyrin repeat-containing domain"/>
    <property type="match status" value="3"/>
</dbReference>
<keyword evidence="3" id="KW-1185">Reference proteome</keyword>
<dbReference type="OrthoDB" id="432281at2759"/>
<dbReference type="SMART" id="SM00248">
    <property type="entry name" value="ANK"/>
    <property type="match status" value="7"/>
</dbReference>
<feature type="repeat" description="ANK" evidence="1">
    <location>
        <begin position="325"/>
        <end position="358"/>
    </location>
</feature>
<gene>
    <name evidence="2" type="ORF">DPMN_115452</name>
</gene>
<dbReference type="PROSITE" id="PS50297">
    <property type="entry name" value="ANK_REP_REGION"/>
    <property type="match status" value="1"/>
</dbReference>
<reference evidence="2" key="1">
    <citation type="journal article" date="2019" name="bioRxiv">
        <title>The Genome of the Zebra Mussel, Dreissena polymorpha: A Resource for Invasive Species Research.</title>
        <authorList>
            <person name="McCartney M.A."/>
            <person name="Auch B."/>
            <person name="Kono T."/>
            <person name="Mallez S."/>
            <person name="Zhang Y."/>
            <person name="Obille A."/>
            <person name="Becker A."/>
            <person name="Abrahante J.E."/>
            <person name="Garbe J."/>
            <person name="Badalamenti J.P."/>
            <person name="Herman A."/>
            <person name="Mangelson H."/>
            <person name="Liachko I."/>
            <person name="Sullivan S."/>
            <person name="Sone E.D."/>
            <person name="Koren S."/>
            <person name="Silverstein K.A.T."/>
            <person name="Beckman K.B."/>
            <person name="Gohl D.M."/>
        </authorList>
    </citation>
    <scope>NUCLEOTIDE SEQUENCE</scope>
    <source>
        <strain evidence="2">Duluth1</strain>
        <tissue evidence="2">Whole animal</tissue>
    </source>
</reference>
<evidence type="ECO:0000256" key="1">
    <source>
        <dbReference type="PROSITE-ProRule" id="PRU00023"/>
    </source>
</evidence>
<dbReference type="PANTHER" id="PTHR24172:SF4">
    <property type="entry name" value="ANK_REP_REGION DOMAIN-CONTAINING PROTEIN"/>
    <property type="match status" value="1"/>
</dbReference>
<evidence type="ECO:0000313" key="2">
    <source>
        <dbReference type="EMBL" id="KAH3841965.1"/>
    </source>
</evidence>
<dbReference type="EMBL" id="JAIWYP010000004">
    <property type="protein sequence ID" value="KAH3841965.1"/>
    <property type="molecule type" value="Genomic_DNA"/>
</dbReference>
<dbReference type="PANTHER" id="PTHR24172">
    <property type="entry name" value="ANK_REP_REGION DOMAIN-CONTAINING PROTEIN"/>
    <property type="match status" value="1"/>
</dbReference>
<organism evidence="2 3">
    <name type="scientific">Dreissena polymorpha</name>
    <name type="common">Zebra mussel</name>
    <name type="synonym">Mytilus polymorpha</name>
    <dbReference type="NCBI Taxonomy" id="45954"/>
    <lineage>
        <taxon>Eukaryota</taxon>
        <taxon>Metazoa</taxon>
        <taxon>Spiralia</taxon>
        <taxon>Lophotrochozoa</taxon>
        <taxon>Mollusca</taxon>
        <taxon>Bivalvia</taxon>
        <taxon>Autobranchia</taxon>
        <taxon>Heteroconchia</taxon>
        <taxon>Euheterodonta</taxon>
        <taxon>Imparidentia</taxon>
        <taxon>Neoheterodontei</taxon>
        <taxon>Myida</taxon>
        <taxon>Dreissenoidea</taxon>
        <taxon>Dreissenidae</taxon>
        <taxon>Dreissena</taxon>
    </lineage>
</organism>
<dbReference type="PROSITE" id="PS50088">
    <property type="entry name" value="ANK_REPEAT"/>
    <property type="match status" value="1"/>
</dbReference>
<keyword evidence="1" id="KW-0040">ANK repeat</keyword>
<proteinExistence type="predicted"/>